<sequence length="498" mass="57932">MKFPLFLKICPPKAAVMYTFITKSELFCFMAVILFFLDFCSTIDVKAQREKYIPDYSVYHNISMLQREITQIVKRNPNFMRIEKEYESRKKVSQLVLHITNFTGSFNTQISKYTENSRLKILFSYGVHAREFLPTESLLYLLKNLTRGLTFPYGSFEEQFSRYILSHVDIYIISVANPDGRLYIESTNNYCWRGTETGVDLDRNFDWEYGRKGSSSDPKDEEYRGLHKFSGNFCIYGYIEQDIKRLNLICLFLFHSGIKHIYIPFADTKSKKIGRQVDNLDDMLDLAMELSHCTKYIYKYGQAYKLNDYTADGTIFDFMAGVRKIPFSYTVELWGKNHKGSSCFDLFNPPNEDLKDVLETIHPLYVQLFKYMINWKSSQVRHITEDFNEESSLNFGYILVMLSACLTFFVCLTGLCKQCSIKTSFCKSDNSQVKLNTCIEEDIDLDSQLTFLSTTTELSQQSASDWETDNASDRNNFNQPNKQQKLSNFKTSVKSSMG</sequence>
<dbReference type="GO" id="GO:0008270">
    <property type="term" value="F:zinc ion binding"/>
    <property type="evidence" value="ECO:0007669"/>
    <property type="project" value="InterPro"/>
</dbReference>
<dbReference type="Pfam" id="PF00246">
    <property type="entry name" value="Peptidase_M14"/>
    <property type="match status" value="1"/>
</dbReference>
<dbReference type="InterPro" id="IPR000834">
    <property type="entry name" value="Peptidase_M14"/>
</dbReference>
<evidence type="ECO:0000259" key="6">
    <source>
        <dbReference type="PROSITE" id="PS52035"/>
    </source>
</evidence>
<feature type="domain" description="Peptidase M14" evidence="6">
    <location>
        <begin position="58"/>
        <end position="371"/>
    </location>
</feature>
<dbReference type="PROSITE" id="PS52035">
    <property type="entry name" value="PEPTIDASE_M14"/>
    <property type="match status" value="1"/>
</dbReference>
<evidence type="ECO:0000256" key="3">
    <source>
        <dbReference type="PROSITE-ProRule" id="PRU01379"/>
    </source>
</evidence>
<accession>A0A6J8CD99</accession>
<feature type="active site" description="Proton donor/acceptor" evidence="3">
    <location>
        <position position="332"/>
    </location>
</feature>
<keyword evidence="5" id="KW-0472">Membrane</keyword>
<comment type="similarity">
    <text evidence="2 3">Belongs to the peptidase M14 family.</text>
</comment>
<keyword evidence="5" id="KW-1133">Transmembrane helix</keyword>
<dbReference type="Gene3D" id="3.40.630.10">
    <property type="entry name" value="Zn peptidases"/>
    <property type="match status" value="1"/>
</dbReference>
<dbReference type="EMBL" id="CACVKT020005272">
    <property type="protein sequence ID" value="CAC5394295.1"/>
    <property type="molecule type" value="Genomic_DNA"/>
</dbReference>
<dbReference type="GO" id="GO:0006508">
    <property type="term" value="P:proteolysis"/>
    <property type="evidence" value="ECO:0007669"/>
    <property type="project" value="InterPro"/>
</dbReference>
<dbReference type="PANTHER" id="PTHR11705:SF119">
    <property type="entry name" value="OS02G0119300 PROTEIN"/>
    <property type="match status" value="1"/>
</dbReference>
<protein>
    <recommendedName>
        <fullName evidence="6">Peptidase M14 domain-containing protein</fullName>
    </recommendedName>
</protein>
<dbReference type="SMART" id="SM00631">
    <property type="entry name" value="Zn_pept"/>
    <property type="match status" value="1"/>
</dbReference>
<keyword evidence="5" id="KW-0812">Transmembrane</keyword>
<evidence type="ECO:0000313" key="7">
    <source>
        <dbReference type="EMBL" id="CAC5394295.1"/>
    </source>
</evidence>
<dbReference type="AlphaFoldDB" id="A0A6J8CD99"/>
<proteinExistence type="inferred from homology"/>
<feature type="compositionally biased region" description="Polar residues" evidence="4">
    <location>
        <begin position="473"/>
        <end position="498"/>
    </location>
</feature>
<evidence type="ECO:0000256" key="1">
    <source>
        <dbReference type="ARBA" id="ARBA00001947"/>
    </source>
</evidence>
<keyword evidence="8" id="KW-1185">Reference proteome</keyword>
<evidence type="ECO:0000256" key="5">
    <source>
        <dbReference type="SAM" id="Phobius"/>
    </source>
</evidence>
<dbReference type="OrthoDB" id="3626597at2759"/>
<dbReference type="GO" id="GO:0004181">
    <property type="term" value="F:metallocarboxypeptidase activity"/>
    <property type="evidence" value="ECO:0007669"/>
    <property type="project" value="InterPro"/>
</dbReference>
<comment type="cofactor">
    <cofactor evidence="1">
        <name>Zn(2+)</name>
        <dbReference type="ChEBI" id="CHEBI:29105"/>
    </cofactor>
</comment>
<dbReference type="GO" id="GO:0005615">
    <property type="term" value="C:extracellular space"/>
    <property type="evidence" value="ECO:0007669"/>
    <property type="project" value="TreeGrafter"/>
</dbReference>
<feature type="transmembrane region" description="Helical" evidence="5">
    <location>
        <begin position="395"/>
        <end position="415"/>
    </location>
</feature>
<gene>
    <name evidence="7" type="ORF">MCOR_29055</name>
</gene>
<organism evidence="7 8">
    <name type="scientific">Mytilus coruscus</name>
    <name type="common">Sea mussel</name>
    <dbReference type="NCBI Taxonomy" id="42192"/>
    <lineage>
        <taxon>Eukaryota</taxon>
        <taxon>Metazoa</taxon>
        <taxon>Spiralia</taxon>
        <taxon>Lophotrochozoa</taxon>
        <taxon>Mollusca</taxon>
        <taxon>Bivalvia</taxon>
        <taxon>Autobranchia</taxon>
        <taxon>Pteriomorphia</taxon>
        <taxon>Mytilida</taxon>
        <taxon>Mytiloidea</taxon>
        <taxon>Mytilidae</taxon>
        <taxon>Mytilinae</taxon>
        <taxon>Mytilus</taxon>
    </lineage>
</organism>
<evidence type="ECO:0000256" key="2">
    <source>
        <dbReference type="ARBA" id="ARBA00005988"/>
    </source>
</evidence>
<name>A0A6J8CD99_MYTCO</name>
<dbReference type="Proteomes" id="UP000507470">
    <property type="component" value="Unassembled WGS sequence"/>
</dbReference>
<feature type="region of interest" description="Disordered" evidence="4">
    <location>
        <begin position="461"/>
        <end position="498"/>
    </location>
</feature>
<evidence type="ECO:0000256" key="4">
    <source>
        <dbReference type="SAM" id="MobiDB-lite"/>
    </source>
</evidence>
<dbReference type="PANTHER" id="PTHR11705">
    <property type="entry name" value="PROTEASE FAMILY M14 CARBOXYPEPTIDASE A,B"/>
    <property type="match status" value="1"/>
</dbReference>
<evidence type="ECO:0000313" key="8">
    <source>
        <dbReference type="Proteomes" id="UP000507470"/>
    </source>
</evidence>
<reference evidence="7 8" key="1">
    <citation type="submission" date="2020-06" db="EMBL/GenBank/DDBJ databases">
        <authorList>
            <person name="Li R."/>
            <person name="Bekaert M."/>
        </authorList>
    </citation>
    <scope>NUCLEOTIDE SEQUENCE [LARGE SCALE GENOMIC DNA]</scope>
    <source>
        <strain evidence="8">wild</strain>
    </source>
</reference>
<dbReference type="SUPFAM" id="SSF53187">
    <property type="entry name" value="Zn-dependent exopeptidases"/>
    <property type="match status" value="1"/>
</dbReference>